<dbReference type="Gene3D" id="1.10.1220.10">
    <property type="entry name" value="Met repressor-like"/>
    <property type="match status" value="1"/>
</dbReference>
<dbReference type="InterPro" id="IPR013321">
    <property type="entry name" value="Arc_rbn_hlx_hlx"/>
</dbReference>
<dbReference type="GO" id="GO:0006355">
    <property type="term" value="P:regulation of DNA-templated transcription"/>
    <property type="evidence" value="ECO:0007669"/>
    <property type="project" value="InterPro"/>
</dbReference>
<dbReference type="InterPro" id="IPR008651">
    <property type="entry name" value="Uncharacterised_HicB"/>
</dbReference>
<feature type="non-terminal residue" evidence="1">
    <location>
        <position position="1"/>
    </location>
</feature>
<dbReference type="SUPFAM" id="SSF47598">
    <property type="entry name" value="Ribbon-helix-helix"/>
    <property type="match status" value="1"/>
</dbReference>
<proteinExistence type="predicted"/>
<accession>M9LD83</accession>
<dbReference type="RefSeq" id="WP_006288048.1">
    <property type="nucleotide sequence ID" value="NZ_BALG01000406.1"/>
</dbReference>
<evidence type="ECO:0008006" key="3">
    <source>
        <dbReference type="Google" id="ProtNLM"/>
    </source>
</evidence>
<dbReference type="OrthoDB" id="5419659at2"/>
<comment type="caution">
    <text evidence="1">The sequence shown here is derived from an EMBL/GenBank/DDBJ whole genome shotgun (WGS) entry which is preliminary data.</text>
</comment>
<dbReference type="NCBIfam" id="NF041551">
    <property type="entry name" value="YlcI_YnfO_N"/>
    <property type="match status" value="1"/>
</dbReference>
<evidence type="ECO:0000313" key="1">
    <source>
        <dbReference type="EMBL" id="GAC44252.1"/>
    </source>
</evidence>
<keyword evidence="2" id="KW-1185">Reference proteome</keyword>
<evidence type="ECO:0000313" key="2">
    <source>
        <dbReference type="Proteomes" id="UP000029453"/>
    </source>
</evidence>
<reference evidence="1 2" key="1">
    <citation type="submission" date="2012-10" db="EMBL/GenBank/DDBJ databases">
        <title>Draft Genome Sequence of Paenibacillus popilliae ATCC 14706T.</title>
        <authorList>
            <person name="Iiyama K."/>
            <person name="Mori K."/>
            <person name="Mon H."/>
            <person name="Chieda Y."/>
            <person name="Lee J.M."/>
            <person name="Kusakabe T."/>
            <person name="Tashiro K."/>
            <person name="Asano S."/>
            <person name="Yasunaga-Aoki C."/>
            <person name="Shimizu S."/>
        </authorList>
    </citation>
    <scope>NUCLEOTIDE SEQUENCE [LARGE SCALE GENOMIC DNA]</scope>
    <source>
        <strain evidence="1 2">ATCC 14706</strain>
    </source>
</reference>
<organism evidence="1 2">
    <name type="scientific">Paenibacillus popilliae ATCC 14706</name>
    <dbReference type="NCBI Taxonomy" id="1212764"/>
    <lineage>
        <taxon>Bacteria</taxon>
        <taxon>Bacillati</taxon>
        <taxon>Bacillota</taxon>
        <taxon>Bacilli</taxon>
        <taxon>Bacillales</taxon>
        <taxon>Paenibacillaceae</taxon>
        <taxon>Paenibacillus</taxon>
    </lineage>
</organism>
<protein>
    <recommendedName>
        <fullName evidence="3">Toxin-antitoxin system HicB family antitoxin</fullName>
    </recommendedName>
</protein>
<dbReference type="EMBL" id="BALG01000406">
    <property type="protein sequence ID" value="GAC44252.1"/>
    <property type="molecule type" value="Genomic_DNA"/>
</dbReference>
<dbReference type="InterPro" id="IPR010985">
    <property type="entry name" value="Ribbon_hlx_hlx"/>
</dbReference>
<name>M9LD83_PAEPP</name>
<dbReference type="Pfam" id="PF05534">
    <property type="entry name" value="HicB"/>
    <property type="match status" value="1"/>
</dbReference>
<gene>
    <name evidence="1" type="ORF">PPOP_3655</name>
</gene>
<dbReference type="Proteomes" id="UP000029453">
    <property type="component" value="Unassembled WGS sequence"/>
</dbReference>
<sequence>AYSGKFNVRIPKTLHRQLAEQSEREGVSLNQFVLYKLSR</sequence>
<dbReference type="AlphaFoldDB" id="M9LD83"/>